<dbReference type="RefSeq" id="WP_013147602.1">
    <property type="nucleotide sequence ID" value="NC_014207.1"/>
</dbReference>
<dbReference type="OrthoDB" id="9813903at2"/>
<dbReference type="Gene3D" id="3.20.20.450">
    <property type="entry name" value="EAL domain"/>
    <property type="match status" value="1"/>
</dbReference>
<dbReference type="InterPro" id="IPR000160">
    <property type="entry name" value="GGDEF_dom"/>
</dbReference>
<protein>
    <submittedName>
        <fullName evidence="7">Diguanylate cyclase/phosphodiesterase with PAS/PAC sensor(S)</fullName>
    </submittedName>
</protein>
<dbReference type="EMBL" id="CP002056">
    <property type="protein sequence ID" value="ADI29286.1"/>
    <property type="molecule type" value="Genomic_DNA"/>
</dbReference>
<dbReference type="SUPFAM" id="SSF55073">
    <property type="entry name" value="Nucleotide cyclase"/>
    <property type="match status" value="1"/>
</dbReference>
<evidence type="ECO:0000259" key="5">
    <source>
        <dbReference type="PROSITE" id="PS50885"/>
    </source>
</evidence>
<evidence type="ECO:0000313" key="7">
    <source>
        <dbReference type="EMBL" id="ADI29286.1"/>
    </source>
</evidence>
<dbReference type="CDD" id="cd01948">
    <property type="entry name" value="EAL"/>
    <property type="match status" value="1"/>
</dbReference>
<evidence type="ECO:0000259" key="6">
    <source>
        <dbReference type="PROSITE" id="PS50887"/>
    </source>
</evidence>
<dbReference type="PROSITE" id="PS50112">
    <property type="entry name" value="PAS"/>
    <property type="match status" value="1"/>
</dbReference>
<dbReference type="InterPro" id="IPR000700">
    <property type="entry name" value="PAS-assoc_C"/>
</dbReference>
<dbReference type="NCBIfam" id="TIGR00229">
    <property type="entry name" value="sensory_box"/>
    <property type="match status" value="1"/>
</dbReference>
<dbReference type="AlphaFoldDB" id="D7DPR5"/>
<dbReference type="SMART" id="SM00052">
    <property type="entry name" value="EAL"/>
    <property type="match status" value="1"/>
</dbReference>
<dbReference type="Pfam" id="PF00990">
    <property type="entry name" value="GGDEF"/>
    <property type="match status" value="1"/>
</dbReference>
<reference evidence="7 8" key="2">
    <citation type="journal article" date="2011" name="J. Bacteriol.">
        <title>Genomes of three methylotrophs from a single niche uncover genetic and metabolic divergence of Methylophilaceae.</title>
        <authorList>
            <person name="Lapidus A."/>
            <person name="Clum A."/>
            <person name="Labutti K."/>
            <person name="Kaluzhnaya M.G."/>
            <person name="Lim S."/>
            <person name="Beck D.A."/>
            <person name="Glavina Del Rio T."/>
            <person name="Nolan M."/>
            <person name="Mavromatis K."/>
            <person name="Huntemann M."/>
            <person name="Lucas S."/>
            <person name="Lidstrom M.E."/>
            <person name="Ivanova N."/>
            <person name="Chistoserdova L."/>
        </authorList>
    </citation>
    <scope>NUCLEOTIDE SEQUENCE [LARGE SCALE GENOMIC DNA]</scope>
    <source>
        <strain evidence="7 8">301</strain>
    </source>
</reference>
<dbReference type="CDD" id="cd06225">
    <property type="entry name" value="HAMP"/>
    <property type="match status" value="1"/>
</dbReference>
<gene>
    <name evidence="7" type="ordered locus">M301_0902</name>
</gene>
<dbReference type="eggNOG" id="COG5002">
    <property type="taxonomic scope" value="Bacteria"/>
</dbReference>
<dbReference type="CDD" id="cd00130">
    <property type="entry name" value="PAS"/>
    <property type="match status" value="1"/>
</dbReference>
<dbReference type="PROSITE" id="PS50883">
    <property type="entry name" value="EAL"/>
    <property type="match status" value="1"/>
</dbReference>
<dbReference type="eggNOG" id="COG2200">
    <property type="taxonomic scope" value="Bacteria"/>
</dbReference>
<dbReference type="Gene3D" id="6.10.340.10">
    <property type="match status" value="1"/>
</dbReference>
<dbReference type="InterPro" id="IPR029787">
    <property type="entry name" value="Nucleotide_cyclase"/>
</dbReference>
<dbReference type="Pfam" id="PF13426">
    <property type="entry name" value="PAS_9"/>
    <property type="match status" value="1"/>
</dbReference>
<keyword evidence="1" id="KW-0812">Transmembrane</keyword>
<accession>D7DPR5</accession>
<feature type="domain" description="GGDEF" evidence="6">
    <location>
        <begin position="512"/>
        <end position="646"/>
    </location>
</feature>
<evidence type="ECO:0000259" key="4">
    <source>
        <dbReference type="PROSITE" id="PS50883"/>
    </source>
</evidence>
<keyword evidence="1" id="KW-0472">Membrane</keyword>
<dbReference type="Gene3D" id="3.30.450.20">
    <property type="entry name" value="PAS domain"/>
    <property type="match status" value="1"/>
</dbReference>
<dbReference type="InterPro" id="IPR035919">
    <property type="entry name" value="EAL_sf"/>
</dbReference>
<dbReference type="KEGG" id="meh:M301_0902"/>
<keyword evidence="8" id="KW-1185">Reference proteome</keyword>
<dbReference type="InterPro" id="IPR001633">
    <property type="entry name" value="EAL_dom"/>
</dbReference>
<dbReference type="SMART" id="SM00267">
    <property type="entry name" value="GGDEF"/>
    <property type="match status" value="1"/>
</dbReference>
<dbReference type="InterPro" id="IPR000014">
    <property type="entry name" value="PAS"/>
</dbReference>
<feature type="domain" description="PAC" evidence="3">
    <location>
        <begin position="428"/>
        <end position="480"/>
    </location>
</feature>
<dbReference type="CDD" id="cd01949">
    <property type="entry name" value="GGDEF"/>
    <property type="match status" value="1"/>
</dbReference>
<feature type="domain" description="EAL" evidence="4">
    <location>
        <begin position="657"/>
        <end position="899"/>
    </location>
</feature>
<feature type="domain" description="PAS" evidence="2">
    <location>
        <begin position="355"/>
        <end position="429"/>
    </location>
</feature>
<dbReference type="STRING" id="666681.M301_0902"/>
<sequence length="899" mass="100852">MAEKHFTGLRAKMLVVVATGMVLLFTILFMVARTVLLDGYAKLESNKTLIQVNSAVTLLNEQSQQLEGIVSEYAHWDDTYQYMLQPDAPYIDSNYTNETFNHLKVKAILLVNPEGVALYKRGFDFTNGKPWPIPILLEQAVSKGGIFLNPSKDHMSGFFWTPEGICIVTAMDIQPTASKSISHGTLIMVRHVDQALIERIEKVIGAKLTIQQLFNGKDVDLEKRLAVSGTVVKPLNSAEVAGYALMKNVSNQANLIVSTLSNREIFEQRQSISSFLSWSTSIIALMLAAISWMFDRMVLIRLERMNEDVKRISDTANMSARIRRLNGHDELASLSHGINGMLDRIEDSQYELQLEKERAQVTLEGIADAVITSNPAGYVLYMNSAAERLTGVNLSEMKIKTLRSLFKLLAEDKTTPVSSEWLTDSYSSQEEVILERADGEEFVIRKSASPLYDSDGHTFATVTVLHDVTMLRTLSNQLSFQARHDQLTGLINRYEFDRKTQAAIDDTAIANRVHCLAYIDLDQFKIVNDTCGHMAGDVLLKQLTNHIKAKVRSSDTLARLGGDEFALLLMGCDLVKAQEIIEGLLDVVREYRFTFDDKVFKIGASVGLTEISPLHNLTLSELLSTVDSACYTAKEQGGNRIHIYRSDDSDIKEHNNQLEWVSRIHLGLEHKQFVLYIQRMASLTEGAELHCELLIRMQAMDGSYYPPGYFLPAAERYHLMPKIDRWVVGEALAIIARKGAAFPYVCAINLSGQTLSEDGFLEYVIEQIKLHKVDTSRICFEITETSVIANLNKARQFMHALRQIGCRFSLDDFGSGLSSFAYLKNLEVDFLKIDGMFVKAIVKNKIDRAMVESINNVGHVMGLHTIAEFAENDEIINMLKEIGVDYAQGYGVAKPELFD</sequence>
<dbReference type="NCBIfam" id="TIGR00254">
    <property type="entry name" value="GGDEF"/>
    <property type="match status" value="1"/>
</dbReference>
<dbReference type="PANTHER" id="PTHR44757:SF4">
    <property type="entry name" value="DIGUANYLATE CYCLASE DGCE-RELATED"/>
    <property type="match status" value="1"/>
</dbReference>
<dbReference type="Gene3D" id="3.30.70.270">
    <property type="match status" value="1"/>
</dbReference>
<dbReference type="SUPFAM" id="SSF55785">
    <property type="entry name" value="PYP-like sensor domain (PAS domain)"/>
    <property type="match status" value="1"/>
</dbReference>
<dbReference type="PROSITE" id="PS50885">
    <property type="entry name" value="HAMP"/>
    <property type="match status" value="1"/>
</dbReference>
<dbReference type="InterPro" id="IPR052155">
    <property type="entry name" value="Biofilm_reg_signaling"/>
</dbReference>
<dbReference type="PROSITE" id="PS50113">
    <property type="entry name" value="PAC"/>
    <property type="match status" value="1"/>
</dbReference>
<dbReference type="InterPro" id="IPR043128">
    <property type="entry name" value="Rev_trsase/Diguanyl_cyclase"/>
</dbReference>
<feature type="domain" description="HAMP" evidence="5">
    <location>
        <begin position="296"/>
        <end position="350"/>
    </location>
</feature>
<dbReference type="Pfam" id="PF00563">
    <property type="entry name" value="EAL"/>
    <property type="match status" value="1"/>
</dbReference>
<dbReference type="SUPFAM" id="SSF141868">
    <property type="entry name" value="EAL domain-like"/>
    <property type="match status" value="1"/>
</dbReference>
<evidence type="ECO:0000313" key="8">
    <source>
        <dbReference type="Proteomes" id="UP000000383"/>
    </source>
</evidence>
<reference evidence="8" key="1">
    <citation type="submission" date="2010-05" db="EMBL/GenBank/DDBJ databases">
        <title>Complete sequence of Methylotenera sp. 301.</title>
        <authorList>
            <person name="Lucas S."/>
            <person name="Copeland A."/>
            <person name="Lapidus A."/>
            <person name="Cheng J.-F."/>
            <person name="Bruce D."/>
            <person name="Goodwin L."/>
            <person name="Pitluck S."/>
            <person name="Clum A."/>
            <person name="Land M."/>
            <person name="Hauser L."/>
            <person name="Kyrpides N."/>
            <person name="Ivanova N."/>
            <person name="Chistoservova L."/>
            <person name="Kalyuzhnaya M."/>
            <person name="Woyke T."/>
        </authorList>
    </citation>
    <scope>NUCLEOTIDE SEQUENCE [LARGE SCALE GENOMIC DNA]</scope>
    <source>
        <strain evidence="8">301</strain>
    </source>
</reference>
<dbReference type="Pfam" id="PF05228">
    <property type="entry name" value="CHASE4"/>
    <property type="match status" value="1"/>
</dbReference>
<dbReference type="GO" id="GO:0016020">
    <property type="term" value="C:membrane"/>
    <property type="evidence" value="ECO:0007669"/>
    <property type="project" value="InterPro"/>
</dbReference>
<proteinExistence type="predicted"/>
<dbReference type="PROSITE" id="PS50887">
    <property type="entry name" value="GGDEF"/>
    <property type="match status" value="1"/>
</dbReference>
<dbReference type="PANTHER" id="PTHR44757">
    <property type="entry name" value="DIGUANYLATE CYCLASE DGCP"/>
    <property type="match status" value="1"/>
</dbReference>
<dbReference type="InterPro" id="IPR007892">
    <property type="entry name" value="CHASE4"/>
</dbReference>
<dbReference type="HOGENOM" id="CLU_000445_70_54_4"/>
<evidence type="ECO:0000259" key="3">
    <source>
        <dbReference type="PROSITE" id="PS50113"/>
    </source>
</evidence>
<evidence type="ECO:0000256" key="1">
    <source>
        <dbReference type="SAM" id="Phobius"/>
    </source>
</evidence>
<dbReference type="InterPro" id="IPR035965">
    <property type="entry name" value="PAS-like_dom_sf"/>
</dbReference>
<dbReference type="eggNOG" id="COG2199">
    <property type="taxonomic scope" value="Bacteria"/>
</dbReference>
<organism evidence="7 8">
    <name type="scientific">Methylotenera versatilis (strain 301)</name>
    <dbReference type="NCBI Taxonomy" id="666681"/>
    <lineage>
        <taxon>Bacteria</taxon>
        <taxon>Pseudomonadati</taxon>
        <taxon>Pseudomonadota</taxon>
        <taxon>Betaproteobacteria</taxon>
        <taxon>Nitrosomonadales</taxon>
        <taxon>Methylophilaceae</taxon>
        <taxon>Methylotenera</taxon>
    </lineage>
</organism>
<feature type="transmembrane region" description="Helical" evidence="1">
    <location>
        <begin position="275"/>
        <end position="294"/>
    </location>
</feature>
<name>D7DPR5_METV0</name>
<dbReference type="Proteomes" id="UP000000383">
    <property type="component" value="Chromosome"/>
</dbReference>
<dbReference type="InterPro" id="IPR003660">
    <property type="entry name" value="HAMP_dom"/>
</dbReference>
<dbReference type="eggNOG" id="COG3322">
    <property type="taxonomic scope" value="Bacteria"/>
</dbReference>
<evidence type="ECO:0000259" key="2">
    <source>
        <dbReference type="PROSITE" id="PS50112"/>
    </source>
</evidence>
<keyword evidence="1" id="KW-1133">Transmembrane helix</keyword>
<dbReference type="GO" id="GO:0007165">
    <property type="term" value="P:signal transduction"/>
    <property type="evidence" value="ECO:0007669"/>
    <property type="project" value="InterPro"/>
</dbReference>